<dbReference type="EMBL" id="CP017557">
    <property type="protein sequence ID" value="AOW06392.1"/>
    <property type="molecule type" value="Genomic_DNA"/>
</dbReference>
<evidence type="ECO:0000313" key="7">
    <source>
        <dbReference type="EMBL" id="AOW06392.1"/>
    </source>
</evidence>
<gene>
    <name evidence="7" type="ORF">YALI1_E41014g</name>
</gene>
<comment type="subcellular location">
    <subcellularLocation>
        <location evidence="1">Cytoplasm</location>
    </subcellularLocation>
</comment>
<feature type="region of interest" description="Disordered" evidence="6">
    <location>
        <begin position="103"/>
        <end position="137"/>
    </location>
</feature>
<keyword evidence="2" id="KW-0963">Cytoplasm</keyword>
<evidence type="ECO:0000256" key="1">
    <source>
        <dbReference type="ARBA" id="ARBA00004496"/>
    </source>
</evidence>
<feature type="compositionally biased region" description="Basic and acidic residues" evidence="6">
    <location>
        <begin position="111"/>
        <end position="124"/>
    </location>
</feature>
<evidence type="ECO:0000256" key="6">
    <source>
        <dbReference type="SAM" id="MobiDB-lite"/>
    </source>
</evidence>
<feature type="compositionally biased region" description="Polar residues" evidence="6">
    <location>
        <begin position="1"/>
        <end position="14"/>
    </location>
</feature>
<evidence type="ECO:0000256" key="2">
    <source>
        <dbReference type="ARBA" id="ARBA00022490"/>
    </source>
</evidence>
<organism evidence="7 8">
    <name type="scientific">Yarrowia lipolytica</name>
    <name type="common">Candida lipolytica</name>
    <dbReference type="NCBI Taxonomy" id="4952"/>
    <lineage>
        <taxon>Eukaryota</taxon>
        <taxon>Fungi</taxon>
        <taxon>Dikarya</taxon>
        <taxon>Ascomycota</taxon>
        <taxon>Saccharomycotina</taxon>
        <taxon>Dipodascomycetes</taxon>
        <taxon>Dipodascales</taxon>
        <taxon>Dipodascales incertae sedis</taxon>
        <taxon>Yarrowia</taxon>
    </lineage>
</organism>
<evidence type="ECO:0000256" key="3">
    <source>
        <dbReference type="ARBA" id="ARBA00023157"/>
    </source>
</evidence>
<proteinExistence type="inferred from homology"/>
<dbReference type="PANTHER" id="PTHR21107:SF2">
    <property type="entry name" value="CYTOCHROME C OXIDASE ASSEMBLY PROTEIN COX19"/>
    <property type="match status" value="1"/>
</dbReference>
<dbReference type="RefSeq" id="XP_002143099.3">
    <property type="nucleotide sequence ID" value="XM_002143063.3"/>
</dbReference>
<dbReference type="KEGG" id="yli:7009594"/>
<dbReference type="GeneID" id="7009594"/>
<dbReference type="eggNOG" id="KOG3477">
    <property type="taxonomic scope" value="Eukaryota"/>
</dbReference>
<keyword evidence="3" id="KW-1015">Disulfide bond</keyword>
<dbReference type="InterPro" id="IPR051383">
    <property type="entry name" value="COX19"/>
</dbReference>
<comment type="similarity">
    <text evidence="5">Belongs to the COX19 family.</text>
</comment>
<dbReference type="GO" id="GO:0033617">
    <property type="term" value="P:mitochondrial respiratory chain complex IV assembly"/>
    <property type="evidence" value="ECO:0007669"/>
    <property type="project" value="TreeGrafter"/>
</dbReference>
<comment type="function">
    <text evidence="4">Required for the assembly of mitochondrial cytochrome c oxidase.</text>
</comment>
<evidence type="ECO:0000256" key="4">
    <source>
        <dbReference type="ARBA" id="ARBA00037279"/>
    </source>
</evidence>
<dbReference type="PROSITE" id="PS51808">
    <property type="entry name" value="CHCH"/>
    <property type="match status" value="1"/>
</dbReference>
<name>A0A1D8NL76_YARLL</name>
<dbReference type="PANTHER" id="PTHR21107">
    <property type="entry name" value="CYTOCHROME C OXIDASE ASSEMBLY PROTEIN COX19"/>
    <property type="match status" value="1"/>
</dbReference>
<reference evidence="7 8" key="1">
    <citation type="journal article" date="2016" name="PLoS ONE">
        <title>Sequence Assembly of Yarrowia lipolytica Strain W29/CLIB89 Shows Transposable Element Diversity.</title>
        <authorList>
            <person name="Magnan C."/>
            <person name="Yu J."/>
            <person name="Chang I."/>
            <person name="Jahn E."/>
            <person name="Kanomata Y."/>
            <person name="Wu J."/>
            <person name="Zeller M."/>
            <person name="Oakes M."/>
            <person name="Baldi P."/>
            <person name="Sandmeyer S."/>
        </authorList>
    </citation>
    <scope>NUCLEOTIDE SEQUENCE [LARGE SCALE GENOMIC DNA]</scope>
    <source>
        <strain evidence="8">CLIB89(W29)</strain>
    </source>
</reference>
<dbReference type="Proteomes" id="UP000182444">
    <property type="component" value="Chromosome 1E"/>
</dbReference>
<dbReference type="VEuPathDB" id="FungiDB:YALI1_E41014g"/>
<accession>A0A1D8NL76</accession>
<dbReference type="GO" id="GO:0005758">
    <property type="term" value="C:mitochondrial intermembrane space"/>
    <property type="evidence" value="ECO:0007669"/>
    <property type="project" value="TreeGrafter"/>
</dbReference>
<dbReference type="AlphaFoldDB" id="A0A1D8NL76"/>
<protein>
    <recommendedName>
        <fullName evidence="9">Cytochrome c oxidase assembly protein COX19</fullName>
    </recommendedName>
</protein>
<sequence>MGVDQTSLSRKTNSGGPGAVSQKTTAPDRGSFPLDHDRECSHIMIDYLKCMKLAQGRNAAGCRLLAKEYLRCRMENNLMTQDSWDNLGLPDDDETTVTYSAALSKMAANKDSPERPPTESKPADSKSGAGSGPSSTA</sequence>
<evidence type="ECO:0008006" key="9">
    <source>
        <dbReference type="Google" id="ProtNLM"/>
    </source>
</evidence>
<dbReference type="VEuPathDB" id="FungiDB:YALI0_E34540g"/>
<feature type="region of interest" description="Disordered" evidence="6">
    <location>
        <begin position="1"/>
        <end position="35"/>
    </location>
</feature>
<evidence type="ECO:0000313" key="8">
    <source>
        <dbReference type="Proteomes" id="UP000182444"/>
    </source>
</evidence>
<evidence type="ECO:0000256" key="5">
    <source>
        <dbReference type="ARBA" id="ARBA00038223"/>
    </source>
</evidence>